<dbReference type="Proteomes" id="UP000472265">
    <property type="component" value="Chromosome 3"/>
</dbReference>
<dbReference type="GO" id="GO:0005886">
    <property type="term" value="C:plasma membrane"/>
    <property type="evidence" value="ECO:0007669"/>
    <property type="project" value="UniProtKB-SubCell"/>
</dbReference>
<keyword evidence="9" id="KW-1185">Reference proteome</keyword>
<feature type="transmembrane region" description="Helical" evidence="7">
    <location>
        <begin position="1036"/>
        <end position="1055"/>
    </location>
</feature>
<feature type="transmembrane region" description="Helical" evidence="7">
    <location>
        <begin position="75"/>
        <end position="94"/>
    </location>
</feature>
<feature type="transmembrane region" description="Helical" evidence="7">
    <location>
        <begin position="772"/>
        <end position="794"/>
    </location>
</feature>
<keyword evidence="6 7" id="KW-0472">Membrane</keyword>
<dbReference type="InterPro" id="IPR023298">
    <property type="entry name" value="ATPase_P-typ_TM_dom_sf"/>
</dbReference>
<feature type="transmembrane region" description="Helical" evidence="7">
    <location>
        <begin position="259"/>
        <end position="282"/>
    </location>
</feature>
<reference evidence="8" key="3">
    <citation type="submission" date="2025-09" db="UniProtKB">
        <authorList>
            <consortium name="Ensembl"/>
        </authorList>
    </citation>
    <scope>IDENTIFICATION</scope>
</reference>
<evidence type="ECO:0000256" key="7">
    <source>
        <dbReference type="SAM" id="Phobius"/>
    </source>
</evidence>
<dbReference type="OMA" id="SALCQWF"/>
<reference evidence="8" key="2">
    <citation type="submission" date="2025-08" db="UniProtKB">
        <authorList>
            <consortium name="Ensembl"/>
        </authorList>
    </citation>
    <scope>IDENTIFICATION</scope>
</reference>
<keyword evidence="4 7" id="KW-0812">Transmembrane</keyword>
<feature type="transmembrane region" description="Helical" evidence="7">
    <location>
        <begin position="186"/>
        <end position="207"/>
    </location>
</feature>
<dbReference type="PANTHER" id="PTHR22914:SF42">
    <property type="entry name" value="CHITIN SYNTHASE"/>
    <property type="match status" value="1"/>
</dbReference>
<feature type="transmembrane region" description="Helical" evidence="7">
    <location>
        <begin position="106"/>
        <end position="126"/>
    </location>
</feature>
<gene>
    <name evidence="8" type="primary">LOC115578993</name>
</gene>
<evidence type="ECO:0000256" key="5">
    <source>
        <dbReference type="ARBA" id="ARBA00022989"/>
    </source>
</evidence>
<keyword evidence="3" id="KW-0808">Transferase</keyword>
<dbReference type="Ensembl" id="ENSSAUT00010051250.1">
    <property type="protein sequence ID" value="ENSSAUP00010048730.1"/>
    <property type="gene ID" value="ENSSAUG00010020298.1"/>
</dbReference>
<evidence type="ECO:0000313" key="9">
    <source>
        <dbReference type="Proteomes" id="UP000472265"/>
    </source>
</evidence>
<dbReference type="SUPFAM" id="SSF53448">
    <property type="entry name" value="Nucleotide-diphospho-sugar transferases"/>
    <property type="match status" value="1"/>
</dbReference>
<dbReference type="InterPro" id="IPR029044">
    <property type="entry name" value="Nucleotide-diphossugar_trans"/>
</dbReference>
<keyword evidence="3" id="KW-0328">Glycosyltransferase</keyword>
<feature type="transmembrane region" description="Helical" evidence="7">
    <location>
        <begin position="806"/>
        <end position="829"/>
    </location>
</feature>
<dbReference type="Pfam" id="PF03142">
    <property type="entry name" value="Chitin_synth_2"/>
    <property type="match status" value="1"/>
</dbReference>
<dbReference type="CDD" id="cd04190">
    <property type="entry name" value="Chitin_synth_C"/>
    <property type="match status" value="1"/>
</dbReference>
<reference evidence="8" key="1">
    <citation type="submission" date="2021-04" db="EMBL/GenBank/DDBJ databases">
        <authorList>
            <consortium name="Wellcome Sanger Institute Data Sharing"/>
        </authorList>
    </citation>
    <scope>NUCLEOTIDE SEQUENCE [LARGE SCALE GENOMIC DNA]</scope>
</reference>
<feature type="transmembrane region" description="Helical" evidence="7">
    <location>
        <begin position="868"/>
        <end position="887"/>
    </location>
</feature>
<feature type="transmembrane region" description="Helical" evidence="7">
    <location>
        <begin position="138"/>
        <end position="157"/>
    </location>
</feature>
<evidence type="ECO:0000256" key="3">
    <source>
        <dbReference type="ARBA" id="ARBA00022676"/>
    </source>
</evidence>
<feature type="transmembrane region" description="Helical" evidence="7">
    <location>
        <begin position="227"/>
        <end position="247"/>
    </location>
</feature>
<evidence type="ECO:0000256" key="6">
    <source>
        <dbReference type="ARBA" id="ARBA00023136"/>
    </source>
</evidence>
<feature type="transmembrane region" description="Helical" evidence="7">
    <location>
        <begin position="49"/>
        <end position="69"/>
    </location>
</feature>
<evidence type="ECO:0000256" key="2">
    <source>
        <dbReference type="ARBA" id="ARBA00012543"/>
    </source>
</evidence>
<dbReference type="GO" id="GO:0004100">
    <property type="term" value="F:chitin synthase activity"/>
    <property type="evidence" value="ECO:0007669"/>
    <property type="project" value="UniProtKB-EC"/>
</dbReference>
<evidence type="ECO:0000256" key="1">
    <source>
        <dbReference type="ARBA" id="ARBA00004141"/>
    </source>
</evidence>
<dbReference type="InParanoid" id="A0A671XIP8"/>
<feature type="transmembrane region" description="Helical" evidence="7">
    <location>
        <begin position="835"/>
        <end position="856"/>
    </location>
</feature>
<sequence length="1166" mass="133497">MSNEGTKTIPDEQKPVVLLCIGCSLITSSVLILLKSVWKAFEFPPASPLQVLFFEFLVSLGAAILTIVAMPHLDIVTNVTILNSIAIFSALLQVVAQCTAKERNRFLLPSITAFILLVLGYVLFLVLYIMKDPFDNKMAIWVGLAVGGSFLVSFNWWESYFRLIGTNSSSIFLKNLCRDMTKCQNILHILSSLLRIAVTACVLGAYVPLGQMDWDIVRSIPTRQTRIIAIIIGVQLISSALCHWFALAACKMHALRRCFILPLYLASLAVMVLLVVPVIVYYQDYRTSLNGTQSISFTDYCDVVVDGRNLSLNGSVFPHLSESSSNMFVDLPSGSAVSWWLGLVLATLHLWYLNLYRIQRTQDLFIRRLYEGAFIEQSLLLNTRFDIQTKHKTRKQDDKTMLYLCATMWHETYDEMLNIIISIFRLDKYRPKIDPKFNDMTFEAHIFFDDAFQDVEGKSLDYNQKCSLISIFKNIDEKFFKKHQQIPDQTVVRTPYGGRLVITMPHGNNIVVHFKDKELIRHKKRWSQIMYLYYLLGWKLMTKYYQLLKSFLTFQRYDQKRNTYLLALDGDTDFQPAAVMLLIDRLRMYPRVGAACGRIHPTGSGPAVWFQKFEYAVSHWLQKTAEHVFGCVLCSPGCFSLFRAEALMDDNVMKRYSTKATEASHYIQYDQGEDRWLCTLLMKQGWRVEYNAASDAYTNAPEDFKELYNQRRRWGPSTMANVVDLLGSANVISRKNPSMSKPFMFYQLFNITSAILAPATICLLIAGSFTFIVSIDGTVALVLAVIPPAIYLGLSFKLKADTQIQIAAIMSIIYAFLMLVVTMSIIGSMVKDKTILTPSSLFVVIMAIIYIITALLHPQEIQLVFHGFLYILCIPSAYLLLTIYSMVNMNNVSWGTRETKPAAGASKSEATEPKTTAQKGRYQLNVIITNYRWVTQLKNVSNDMQLQEESLDKVCMSLIIRLALLSNDQYSRNKDAALFFLHAVIFVFKTCLPTMQRKEDFWKELQEKYLKPLDDDKEKQKKMADDLRELRNKINFAFFIMNALWLVATFTLQFLKATVSITIPVLDLELEDTGRDVEIDPIGFMFILGFALSVLLQFFGMLYHRVLTLIHYVAFLDTEPKEQKPEREELYEAGKKVFTLCCYMFLLSLSLLLLHLLCLLVHKLLF</sequence>
<evidence type="ECO:0000256" key="4">
    <source>
        <dbReference type="ARBA" id="ARBA00022692"/>
    </source>
</evidence>
<protein>
    <recommendedName>
        <fullName evidence="2">chitin synthase</fullName>
        <ecNumber evidence="2">2.4.1.16</ecNumber>
    </recommendedName>
</protein>
<feature type="transmembrane region" description="Helical" evidence="7">
    <location>
        <begin position="16"/>
        <end position="37"/>
    </location>
</feature>
<dbReference type="AlphaFoldDB" id="A0A671XIP8"/>
<dbReference type="GeneTree" id="ENSGT00530000064569"/>
<proteinExistence type="predicted"/>
<comment type="subcellular location">
    <subcellularLocation>
        <location evidence="1">Membrane</location>
        <topology evidence="1">Multi-pass membrane protein</topology>
    </subcellularLocation>
</comment>
<organism evidence="8 9">
    <name type="scientific">Sparus aurata</name>
    <name type="common">Gilthead sea bream</name>
    <dbReference type="NCBI Taxonomy" id="8175"/>
    <lineage>
        <taxon>Eukaryota</taxon>
        <taxon>Metazoa</taxon>
        <taxon>Chordata</taxon>
        <taxon>Craniata</taxon>
        <taxon>Vertebrata</taxon>
        <taxon>Euteleostomi</taxon>
        <taxon>Actinopterygii</taxon>
        <taxon>Neopterygii</taxon>
        <taxon>Teleostei</taxon>
        <taxon>Neoteleostei</taxon>
        <taxon>Acanthomorphata</taxon>
        <taxon>Eupercaria</taxon>
        <taxon>Spariformes</taxon>
        <taxon>Sparidae</taxon>
        <taxon>Sparus</taxon>
    </lineage>
</organism>
<feature type="transmembrane region" description="Helical" evidence="7">
    <location>
        <begin position="976"/>
        <end position="995"/>
    </location>
</feature>
<dbReference type="PANTHER" id="PTHR22914">
    <property type="entry name" value="CHITIN SYNTHASE"/>
    <property type="match status" value="1"/>
</dbReference>
<accession>A0A671XIP8</accession>
<feature type="transmembrane region" description="Helical" evidence="7">
    <location>
        <begin position="1137"/>
        <end position="1162"/>
    </location>
</feature>
<keyword evidence="5 7" id="KW-1133">Transmembrane helix</keyword>
<feature type="transmembrane region" description="Helical" evidence="7">
    <location>
        <begin position="743"/>
        <end position="766"/>
    </location>
</feature>
<feature type="transmembrane region" description="Helical" evidence="7">
    <location>
        <begin position="337"/>
        <end position="358"/>
    </location>
</feature>
<dbReference type="InterPro" id="IPR004835">
    <property type="entry name" value="Chitin_synth"/>
</dbReference>
<feature type="transmembrane region" description="Helical" evidence="7">
    <location>
        <begin position="1082"/>
        <end position="1103"/>
    </location>
</feature>
<dbReference type="GO" id="GO:0006031">
    <property type="term" value="P:chitin biosynthetic process"/>
    <property type="evidence" value="ECO:0007669"/>
    <property type="project" value="TreeGrafter"/>
</dbReference>
<dbReference type="SUPFAM" id="SSF81665">
    <property type="entry name" value="Calcium ATPase, transmembrane domain M"/>
    <property type="match status" value="1"/>
</dbReference>
<evidence type="ECO:0000313" key="8">
    <source>
        <dbReference type="Ensembl" id="ENSSAUP00010048730.1"/>
    </source>
</evidence>
<dbReference type="EC" id="2.4.1.16" evidence="2"/>
<name>A0A671XIP8_SPAAU</name>